<feature type="domain" description="Histidine kinase" evidence="12">
    <location>
        <begin position="251"/>
        <end position="458"/>
    </location>
</feature>
<evidence type="ECO:0000313" key="14">
    <source>
        <dbReference type="EMBL" id="NEU97445.1"/>
    </source>
</evidence>
<dbReference type="InterPro" id="IPR005467">
    <property type="entry name" value="His_kinase_dom"/>
</dbReference>
<evidence type="ECO:0000256" key="10">
    <source>
        <dbReference type="ARBA" id="ARBA00023136"/>
    </source>
</evidence>
<evidence type="ECO:0000313" key="15">
    <source>
        <dbReference type="Proteomes" id="UP000468531"/>
    </source>
</evidence>
<keyword evidence="8 11" id="KW-1133">Transmembrane helix</keyword>
<evidence type="ECO:0000256" key="8">
    <source>
        <dbReference type="ARBA" id="ARBA00022989"/>
    </source>
</evidence>
<dbReference type="Proteomes" id="UP000468531">
    <property type="component" value="Unassembled WGS sequence"/>
</dbReference>
<comment type="catalytic activity">
    <reaction evidence="1">
        <text>ATP + protein L-histidine = ADP + protein N-phospho-L-histidine.</text>
        <dbReference type="EC" id="2.7.13.3"/>
    </reaction>
</comment>
<dbReference type="GO" id="GO:0005886">
    <property type="term" value="C:plasma membrane"/>
    <property type="evidence" value="ECO:0007669"/>
    <property type="project" value="TreeGrafter"/>
</dbReference>
<dbReference type="SUPFAM" id="SSF55874">
    <property type="entry name" value="ATPase domain of HSP90 chaperone/DNA topoisomerase II/histidine kinase"/>
    <property type="match status" value="1"/>
</dbReference>
<evidence type="ECO:0000256" key="7">
    <source>
        <dbReference type="ARBA" id="ARBA00022777"/>
    </source>
</evidence>
<reference evidence="14 15" key="1">
    <citation type="journal article" date="2020" name="Arch. Microbiol.">
        <title>Bradyrhizobium uaiense sp. nov., a new highly efficient cowpea symbiont.</title>
        <authorList>
            <person name="Cabral Michel D."/>
            <person name="Azarias Guimaraes A."/>
            <person name="Martins da Costa E."/>
            <person name="Soares de Carvalho T."/>
            <person name="Balsanelli E."/>
            <person name="Willems A."/>
            <person name="Maltempi de Souza E."/>
            <person name="de Souza Moreira F.M."/>
        </authorList>
    </citation>
    <scope>NUCLEOTIDE SEQUENCE [LARGE SCALE GENOMIC DNA]</scope>
    <source>
        <strain evidence="14 15">UFLA 03-164</strain>
    </source>
</reference>
<protein>
    <recommendedName>
        <fullName evidence="3">histidine kinase</fullName>
        <ecNumber evidence="3">2.7.13.3</ecNumber>
    </recommendedName>
</protein>
<accession>A0A6P1BGC2</accession>
<keyword evidence="7 14" id="KW-0418">Kinase</keyword>
<name>A0A6P1BGC2_9BRAD</name>
<comment type="subcellular location">
    <subcellularLocation>
        <location evidence="2">Membrane</location>
    </subcellularLocation>
</comment>
<evidence type="ECO:0000256" key="1">
    <source>
        <dbReference type="ARBA" id="ARBA00000085"/>
    </source>
</evidence>
<dbReference type="InterPro" id="IPR004358">
    <property type="entry name" value="Sig_transdc_His_kin-like_C"/>
</dbReference>
<dbReference type="PRINTS" id="PR00344">
    <property type="entry name" value="BCTRLSENSOR"/>
</dbReference>
<keyword evidence="15" id="KW-1185">Reference proteome</keyword>
<dbReference type="RefSeq" id="WP_163154880.1">
    <property type="nucleotide sequence ID" value="NZ_VKHP01000059.1"/>
</dbReference>
<evidence type="ECO:0000256" key="2">
    <source>
        <dbReference type="ARBA" id="ARBA00004370"/>
    </source>
</evidence>
<dbReference type="AlphaFoldDB" id="A0A6P1BGC2"/>
<keyword evidence="6 11" id="KW-0812">Transmembrane</keyword>
<keyword evidence="10 11" id="KW-0472">Membrane</keyword>
<dbReference type="SUPFAM" id="SSF47384">
    <property type="entry name" value="Homodimeric domain of signal transducing histidine kinase"/>
    <property type="match status" value="1"/>
</dbReference>
<evidence type="ECO:0000259" key="13">
    <source>
        <dbReference type="PROSITE" id="PS50885"/>
    </source>
</evidence>
<dbReference type="PANTHER" id="PTHR45436:SF5">
    <property type="entry name" value="SENSOR HISTIDINE KINASE TRCS"/>
    <property type="match status" value="1"/>
</dbReference>
<dbReference type="Gene3D" id="1.10.287.130">
    <property type="match status" value="1"/>
</dbReference>
<dbReference type="PROSITE" id="PS50885">
    <property type="entry name" value="HAMP"/>
    <property type="match status" value="1"/>
</dbReference>
<dbReference type="Pfam" id="PF02518">
    <property type="entry name" value="HATPase_c"/>
    <property type="match status" value="1"/>
</dbReference>
<dbReference type="PROSITE" id="PS50109">
    <property type="entry name" value="HIS_KIN"/>
    <property type="match status" value="1"/>
</dbReference>
<evidence type="ECO:0000256" key="11">
    <source>
        <dbReference type="SAM" id="Phobius"/>
    </source>
</evidence>
<keyword evidence="4" id="KW-0597">Phosphoprotein</keyword>
<dbReference type="InterPro" id="IPR036097">
    <property type="entry name" value="HisK_dim/P_sf"/>
</dbReference>
<feature type="transmembrane region" description="Helical" evidence="11">
    <location>
        <begin position="170"/>
        <end position="191"/>
    </location>
</feature>
<dbReference type="InterPro" id="IPR003660">
    <property type="entry name" value="HAMP_dom"/>
</dbReference>
<feature type="transmembrane region" description="Helical" evidence="11">
    <location>
        <begin position="6"/>
        <end position="33"/>
    </location>
</feature>
<keyword evidence="9" id="KW-0902">Two-component regulatory system</keyword>
<keyword evidence="5" id="KW-0808">Transferase</keyword>
<dbReference type="Gene3D" id="3.30.565.10">
    <property type="entry name" value="Histidine kinase-like ATPase, C-terminal domain"/>
    <property type="match status" value="1"/>
</dbReference>
<evidence type="ECO:0000256" key="5">
    <source>
        <dbReference type="ARBA" id="ARBA00022679"/>
    </source>
</evidence>
<dbReference type="SMART" id="SM00387">
    <property type="entry name" value="HATPase_c"/>
    <property type="match status" value="1"/>
</dbReference>
<dbReference type="EC" id="2.7.13.3" evidence="3"/>
<proteinExistence type="predicted"/>
<feature type="domain" description="HAMP" evidence="13">
    <location>
        <begin position="192"/>
        <end position="243"/>
    </location>
</feature>
<evidence type="ECO:0000256" key="6">
    <source>
        <dbReference type="ARBA" id="ARBA00022692"/>
    </source>
</evidence>
<dbReference type="GO" id="GO:0000155">
    <property type="term" value="F:phosphorelay sensor kinase activity"/>
    <property type="evidence" value="ECO:0007669"/>
    <property type="project" value="InterPro"/>
</dbReference>
<dbReference type="InterPro" id="IPR036890">
    <property type="entry name" value="HATPase_C_sf"/>
</dbReference>
<dbReference type="InterPro" id="IPR003594">
    <property type="entry name" value="HATPase_dom"/>
</dbReference>
<sequence length="458" mass="49791">MGGSSLATRLFVSATAWVVVILAITGVILSSVYRDATERAFDRRLNLYLRTLIAEVATPDEPADRQFQSLGEPLFDLPLSGWYWQITRTDTEKGETRASRSLWDKKLPKLEEHGAELTAAGVRLGYVDGPEGQSLRVVERPVDLGTDGKFLVSVAGDATEIFDETRSFDYYLGGTFAALGIVLLLTTIFQVRYGLAPLKRISDSIADIRSGRAERLEGRFPVEIAPLARETNALIDANREIVERSRTHVGNLAHAIKTPLSVIVNEAAAHTADPFASKVLEQADVMRDQVAHHLERARIAARATIVSTITDVAPVIEALRRTMEKIHRDRDLAIEAKADPAARFRGERQDLEEMVGNLVDNACKWAASQVLVEVSVVPPEAPGAGPKLRIVVDDDGRGLSEAERAQVSRRGQRLDESKPGSGLGLSIVTDLAGLYGGNLTLNDAPIGGLRAELVLPAV</sequence>
<gene>
    <name evidence="14" type="ORF">FNJ47_16790</name>
</gene>
<evidence type="ECO:0000259" key="12">
    <source>
        <dbReference type="PROSITE" id="PS50109"/>
    </source>
</evidence>
<evidence type="ECO:0000256" key="3">
    <source>
        <dbReference type="ARBA" id="ARBA00012438"/>
    </source>
</evidence>
<organism evidence="14 15">
    <name type="scientific">Bradyrhizobium uaiense</name>
    <dbReference type="NCBI Taxonomy" id="2594946"/>
    <lineage>
        <taxon>Bacteria</taxon>
        <taxon>Pseudomonadati</taxon>
        <taxon>Pseudomonadota</taxon>
        <taxon>Alphaproteobacteria</taxon>
        <taxon>Hyphomicrobiales</taxon>
        <taxon>Nitrobacteraceae</taxon>
        <taxon>Bradyrhizobium</taxon>
    </lineage>
</organism>
<dbReference type="EMBL" id="VKHP01000059">
    <property type="protein sequence ID" value="NEU97445.1"/>
    <property type="molecule type" value="Genomic_DNA"/>
</dbReference>
<dbReference type="InterPro" id="IPR050428">
    <property type="entry name" value="TCS_sensor_his_kinase"/>
</dbReference>
<evidence type="ECO:0000256" key="9">
    <source>
        <dbReference type="ARBA" id="ARBA00023012"/>
    </source>
</evidence>
<dbReference type="PANTHER" id="PTHR45436">
    <property type="entry name" value="SENSOR HISTIDINE KINASE YKOH"/>
    <property type="match status" value="1"/>
</dbReference>
<evidence type="ECO:0000256" key="4">
    <source>
        <dbReference type="ARBA" id="ARBA00022553"/>
    </source>
</evidence>
<comment type="caution">
    <text evidence="14">The sequence shown here is derived from an EMBL/GenBank/DDBJ whole genome shotgun (WGS) entry which is preliminary data.</text>
</comment>